<keyword evidence="2 11" id="KW-1003">Cell membrane</keyword>
<accession>A0A5K7XBX8</accession>
<dbReference type="GO" id="GO:0046872">
    <property type="term" value="F:metal ion binding"/>
    <property type="evidence" value="ECO:0007669"/>
    <property type="project" value="UniProtKB-KW"/>
</dbReference>
<evidence type="ECO:0000256" key="3">
    <source>
        <dbReference type="ARBA" id="ARBA00022519"/>
    </source>
</evidence>
<comment type="catalytic activity">
    <reaction evidence="10">
        <text>fluoride(in) = fluoride(out)</text>
        <dbReference type="Rhea" id="RHEA:76159"/>
        <dbReference type="ChEBI" id="CHEBI:17051"/>
    </reaction>
    <physiologicalReaction direction="left-to-right" evidence="10">
        <dbReference type="Rhea" id="RHEA:76160"/>
    </physiologicalReaction>
</comment>
<dbReference type="AlphaFoldDB" id="A0A5K7XBX8"/>
<comment type="activity regulation">
    <text evidence="11">Na(+) is not transported, but it plays an essential structural role and its presence is essential for fluoride channel function.</text>
</comment>
<dbReference type="HAMAP" id="MF_00454">
    <property type="entry name" value="FluC"/>
    <property type="match status" value="1"/>
</dbReference>
<proteinExistence type="inferred from homology"/>
<keyword evidence="4 11" id="KW-0812">Transmembrane</keyword>
<comment type="function">
    <text evidence="11">Fluoride-specific ion channel. Important for reducing fluoride concentration in the cell, thus reducing its toxicity.</text>
</comment>
<keyword evidence="6 11" id="KW-0406">Ion transport</keyword>
<comment type="similarity">
    <text evidence="9 11">Belongs to the fluoride channel Fluc/FEX (TC 1.A.43) family.</text>
</comment>
<evidence type="ECO:0000313" key="12">
    <source>
        <dbReference type="EMBL" id="BBO30589.1"/>
    </source>
</evidence>
<dbReference type="Proteomes" id="UP000326837">
    <property type="component" value="Chromosome"/>
</dbReference>
<evidence type="ECO:0000256" key="5">
    <source>
        <dbReference type="ARBA" id="ARBA00022989"/>
    </source>
</evidence>
<organism evidence="12 13">
    <name type="scientific">Lacipirellula parvula</name>
    <dbReference type="NCBI Taxonomy" id="2650471"/>
    <lineage>
        <taxon>Bacteria</taxon>
        <taxon>Pseudomonadati</taxon>
        <taxon>Planctomycetota</taxon>
        <taxon>Planctomycetia</taxon>
        <taxon>Pirellulales</taxon>
        <taxon>Lacipirellulaceae</taxon>
        <taxon>Lacipirellula</taxon>
    </lineage>
</organism>
<dbReference type="RefSeq" id="WP_152096912.1">
    <property type="nucleotide sequence ID" value="NZ_AP021861.1"/>
</dbReference>
<evidence type="ECO:0000313" key="13">
    <source>
        <dbReference type="Proteomes" id="UP000326837"/>
    </source>
</evidence>
<name>A0A5K7XBX8_9BACT</name>
<dbReference type="EMBL" id="AP021861">
    <property type="protein sequence ID" value="BBO30589.1"/>
    <property type="molecule type" value="Genomic_DNA"/>
</dbReference>
<evidence type="ECO:0000256" key="7">
    <source>
        <dbReference type="ARBA" id="ARBA00023136"/>
    </source>
</evidence>
<keyword evidence="3" id="KW-0997">Cell inner membrane</keyword>
<reference evidence="13" key="1">
    <citation type="submission" date="2019-10" db="EMBL/GenBank/DDBJ databases">
        <title>Lacipirellula parvula gen. nov., sp. nov., representing a lineage of planctomycetes widespread in freshwater anoxic habitats, and description of the family Lacipirellulaceae.</title>
        <authorList>
            <person name="Dedysh S.N."/>
            <person name="Kulichevskaya I.S."/>
            <person name="Beletsky A.V."/>
            <person name="Rakitin A.L."/>
            <person name="Mardanov A.V."/>
            <person name="Ivanova A.A."/>
            <person name="Saltykova V.X."/>
            <person name="Rijpstra W.I.C."/>
            <person name="Sinninghe Damste J.S."/>
            <person name="Ravin N.V."/>
        </authorList>
    </citation>
    <scope>NUCLEOTIDE SEQUENCE [LARGE SCALE GENOMIC DNA]</scope>
    <source>
        <strain evidence="13">PX69</strain>
    </source>
</reference>
<dbReference type="Pfam" id="PF02537">
    <property type="entry name" value="CRCB"/>
    <property type="match status" value="1"/>
</dbReference>
<evidence type="ECO:0000256" key="6">
    <source>
        <dbReference type="ARBA" id="ARBA00023065"/>
    </source>
</evidence>
<comment type="subcellular location">
    <subcellularLocation>
        <location evidence="1 11">Cell membrane</location>
        <topology evidence="1 11">Multi-pass membrane protein</topology>
    </subcellularLocation>
</comment>
<evidence type="ECO:0000256" key="1">
    <source>
        <dbReference type="ARBA" id="ARBA00004651"/>
    </source>
</evidence>
<dbReference type="GO" id="GO:0062054">
    <property type="term" value="F:fluoride channel activity"/>
    <property type="evidence" value="ECO:0007669"/>
    <property type="project" value="UniProtKB-UniRule"/>
</dbReference>
<feature type="binding site" evidence="11">
    <location>
        <position position="75"/>
    </location>
    <ligand>
        <name>Na(+)</name>
        <dbReference type="ChEBI" id="CHEBI:29101"/>
        <note>structural</note>
    </ligand>
</feature>
<gene>
    <name evidence="11" type="primary">fluC</name>
    <name evidence="11" type="synonym">crcB</name>
    <name evidence="12" type="ORF">PLANPX_0201</name>
</gene>
<keyword evidence="8 11" id="KW-0407">Ion channel</keyword>
<keyword evidence="11" id="KW-0479">Metal-binding</keyword>
<keyword evidence="7 11" id="KW-0472">Membrane</keyword>
<keyword evidence="11" id="KW-0813">Transport</keyword>
<sequence length="124" mass="12964">MQQIFAVAVAGALGCLCRYGANVACVRWFAAPLFYSTLAVNVVGAFLLGLVAGLPFMQHPVLATGAAVGFLGGLTTFSTFSLETLRLWELQSFAAAGLNIAANVVLALFAVKLGLMTAEWFSST</sequence>
<evidence type="ECO:0000256" key="11">
    <source>
        <dbReference type="HAMAP-Rule" id="MF_00454"/>
    </source>
</evidence>
<keyword evidence="5 11" id="KW-1133">Transmembrane helix</keyword>
<feature type="transmembrane region" description="Helical" evidence="11">
    <location>
        <begin position="93"/>
        <end position="115"/>
    </location>
</feature>
<feature type="transmembrane region" description="Helical" evidence="11">
    <location>
        <begin position="61"/>
        <end position="81"/>
    </location>
</feature>
<evidence type="ECO:0000256" key="2">
    <source>
        <dbReference type="ARBA" id="ARBA00022475"/>
    </source>
</evidence>
<keyword evidence="11" id="KW-0915">Sodium</keyword>
<evidence type="ECO:0000256" key="10">
    <source>
        <dbReference type="ARBA" id="ARBA00035585"/>
    </source>
</evidence>
<feature type="binding site" evidence="11">
    <location>
        <position position="72"/>
    </location>
    <ligand>
        <name>Na(+)</name>
        <dbReference type="ChEBI" id="CHEBI:29101"/>
        <note>structural</note>
    </ligand>
</feature>
<dbReference type="GO" id="GO:0005886">
    <property type="term" value="C:plasma membrane"/>
    <property type="evidence" value="ECO:0007669"/>
    <property type="project" value="UniProtKB-SubCell"/>
</dbReference>
<evidence type="ECO:0000256" key="8">
    <source>
        <dbReference type="ARBA" id="ARBA00023303"/>
    </source>
</evidence>
<evidence type="ECO:0000256" key="4">
    <source>
        <dbReference type="ARBA" id="ARBA00022692"/>
    </source>
</evidence>
<evidence type="ECO:0000256" key="9">
    <source>
        <dbReference type="ARBA" id="ARBA00035120"/>
    </source>
</evidence>
<dbReference type="KEGG" id="lpav:PLANPX_0201"/>
<dbReference type="PANTHER" id="PTHR28259">
    <property type="entry name" value="FLUORIDE EXPORT PROTEIN 1-RELATED"/>
    <property type="match status" value="1"/>
</dbReference>
<keyword evidence="13" id="KW-1185">Reference proteome</keyword>
<protein>
    <recommendedName>
        <fullName evidence="11">Fluoride-specific ion channel FluC</fullName>
    </recommendedName>
</protein>
<dbReference type="PANTHER" id="PTHR28259:SF1">
    <property type="entry name" value="FLUORIDE EXPORT PROTEIN 1-RELATED"/>
    <property type="match status" value="1"/>
</dbReference>
<dbReference type="GO" id="GO:0140114">
    <property type="term" value="P:cellular detoxification of fluoride"/>
    <property type="evidence" value="ECO:0007669"/>
    <property type="project" value="UniProtKB-UniRule"/>
</dbReference>
<dbReference type="InterPro" id="IPR003691">
    <property type="entry name" value="FluC"/>
</dbReference>
<feature type="transmembrane region" description="Helical" evidence="11">
    <location>
        <begin position="33"/>
        <end position="54"/>
    </location>
</feature>